<dbReference type="EMBL" id="JASUBT010000017">
    <property type="protein sequence ID" value="MDL4937391.1"/>
    <property type="molecule type" value="Genomic_DNA"/>
</dbReference>
<proteinExistence type="predicted"/>
<protein>
    <submittedName>
        <fullName evidence="3">ImmA/IrrE family metallo-endopeptidase</fullName>
    </submittedName>
</protein>
<feature type="domain" description="IrrE N-terminal-like" evidence="2">
    <location>
        <begin position="203"/>
        <end position="276"/>
    </location>
</feature>
<organism evidence="3 4">
    <name type="scientific">Enterococcus gallinarum</name>
    <dbReference type="NCBI Taxonomy" id="1353"/>
    <lineage>
        <taxon>Bacteria</taxon>
        <taxon>Bacillati</taxon>
        <taxon>Bacillota</taxon>
        <taxon>Bacilli</taxon>
        <taxon>Lactobacillales</taxon>
        <taxon>Enterococcaceae</taxon>
        <taxon>Enterococcus</taxon>
    </lineage>
</organism>
<sequence>MVYKKKQYKKRSTKEIQEEVNNLVTKGLEAIKQYSVDPKDQLELLQFMSRFHNYSIRNQSLILAQFPGAYAVGGYVIFKNMGFPPIEKSKIRILRPNFFKLFKDTRGENRMVSSATPEEKTLIAAGKLESWEVKHFKPESVFDISQTAARPEDYPKLFPNRRVEFSVESDHVINQLESALFAMGEKFGVPINNENTSIFGTRELGSAKGHFARDNIGNKEIVLNSRTTKSERIAVLIHELAHATLHDPTNLDGSYWTTQNLKPKDLSLKELQAEMVSYVVSYEYGIDTSEQAIPYIASWTRHLAALEESGPDAQFHLLEDVQKVSHSFIQFLDTHLEQQRSAEKEKVITEEQVQAFCQKYHIQENDVFTREKIVSFIREEPELTENQLFAALHSHQNDTLFEWVYENQKPAETITYYLEEQQLNLRKKVYSGHAFYQVDETIELLLEKRNEYEQFELILLNEVGECDTYSFPSEQDVFQKLKSLMAYPINALSERKVDLWNAKKERKHQQALIHDQVMRETYLEETGREM</sequence>
<accession>A0ABD4ZY01</accession>
<evidence type="ECO:0000259" key="2">
    <source>
        <dbReference type="Pfam" id="PF06114"/>
    </source>
</evidence>
<evidence type="ECO:0000256" key="1">
    <source>
        <dbReference type="SAM" id="Phobius"/>
    </source>
</evidence>
<feature type="transmembrane region" description="Helical" evidence="1">
    <location>
        <begin position="60"/>
        <end position="78"/>
    </location>
</feature>
<dbReference type="RefSeq" id="WP_103301236.1">
    <property type="nucleotide sequence ID" value="NZ_CP078506.1"/>
</dbReference>
<gene>
    <name evidence="3" type="ORF">QRX88_16940</name>
</gene>
<comment type="caution">
    <text evidence="3">The sequence shown here is derived from an EMBL/GenBank/DDBJ whole genome shotgun (WGS) entry which is preliminary data.</text>
</comment>
<evidence type="ECO:0000313" key="3">
    <source>
        <dbReference type="EMBL" id="MDL4937391.1"/>
    </source>
</evidence>
<reference evidence="3 4" key="1">
    <citation type="submission" date="2023-06" db="EMBL/GenBank/DDBJ databases">
        <title>Acute promotion of culturable opportunistic pathogens and persistent increase of antibiotic resistance following antibiotic exposure in mouse gut microbiota.</title>
        <authorList>
            <person name="Li L."/>
            <person name="Wang B."/>
            <person name="Sun Y."/>
            <person name="Wang M."/>
            <person name="Xu H."/>
        </authorList>
    </citation>
    <scope>NUCLEOTIDE SEQUENCE [LARGE SCALE GENOMIC DNA]</scope>
    <source>
        <strain evidence="3 4">CRI2_2</strain>
    </source>
</reference>
<dbReference type="AlphaFoldDB" id="A0ABD4ZY01"/>
<dbReference type="InterPro" id="IPR010359">
    <property type="entry name" value="IrrE_HExxH"/>
</dbReference>
<name>A0ABD4ZY01_ENTGA</name>
<evidence type="ECO:0000313" key="4">
    <source>
        <dbReference type="Proteomes" id="UP001241571"/>
    </source>
</evidence>
<dbReference type="Proteomes" id="UP001241571">
    <property type="component" value="Unassembled WGS sequence"/>
</dbReference>
<dbReference type="Pfam" id="PF06114">
    <property type="entry name" value="Peptidase_M78"/>
    <property type="match status" value="1"/>
</dbReference>
<keyword evidence="1" id="KW-1133">Transmembrane helix</keyword>
<keyword evidence="1" id="KW-0812">Transmembrane</keyword>
<keyword evidence="1" id="KW-0472">Membrane</keyword>